<sequence length="205" mass="21927">MTMKPLLSSKHCPGMPVSLWVLRPRASAPDSSSGPTITGSSKIVVLPPQGAASVLTARQKLQLLGQPFDLIEVPPDLEETALSKLAGNCQDVQAVAVMLLLCLGIVHWDAASKGPPSRSPAKTWCAPPRLYFWRKGTLVDQASSKTRKNVKKKGLKIKKPQRKRESAASASGRSKAASSGTRSQTTVGRSQRSPSKAGSRFKDIC</sequence>
<dbReference type="EMBL" id="CAJNDS010001890">
    <property type="protein sequence ID" value="CAE7287170.1"/>
    <property type="molecule type" value="Genomic_DNA"/>
</dbReference>
<name>A0A812N3K5_9DINO</name>
<dbReference type="Proteomes" id="UP000604046">
    <property type="component" value="Unassembled WGS sequence"/>
</dbReference>
<feature type="compositionally biased region" description="Basic residues" evidence="1">
    <location>
        <begin position="145"/>
        <end position="162"/>
    </location>
</feature>
<accession>A0A812N3K5</accession>
<protein>
    <submittedName>
        <fullName evidence="2">Uncharacterized protein</fullName>
    </submittedName>
</protein>
<feature type="region of interest" description="Disordered" evidence="1">
    <location>
        <begin position="143"/>
        <end position="205"/>
    </location>
</feature>
<gene>
    <name evidence="2" type="ORF">SNAT2548_LOCUS15175</name>
</gene>
<organism evidence="2 3">
    <name type="scientific">Symbiodinium natans</name>
    <dbReference type="NCBI Taxonomy" id="878477"/>
    <lineage>
        <taxon>Eukaryota</taxon>
        <taxon>Sar</taxon>
        <taxon>Alveolata</taxon>
        <taxon>Dinophyceae</taxon>
        <taxon>Suessiales</taxon>
        <taxon>Symbiodiniaceae</taxon>
        <taxon>Symbiodinium</taxon>
    </lineage>
</organism>
<reference evidence="2" key="1">
    <citation type="submission" date="2021-02" db="EMBL/GenBank/DDBJ databases">
        <authorList>
            <person name="Dougan E. K."/>
            <person name="Rhodes N."/>
            <person name="Thang M."/>
            <person name="Chan C."/>
        </authorList>
    </citation>
    <scope>NUCLEOTIDE SEQUENCE</scope>
</reference>
<comment type="caution">
    <text evidence="2">The sequence shown here is derived from an EMBL/GenBank/DDBJ whole genome shotgun (WGS) entry which is preliminary data.</text>
</comment>
<keyword evidence="3" id="KW-1185">Reference proteome</keyword>
<proteinExistence type="predicted"/>
<dbReference type="AlphaFoldDB" id="A0A812N3K5"/>
<evidence type="ECO:0000313" key="2">
    <source>
        <dbReference type="EMBL" id="CAE7287170.1"/>
    </source>
</evidence>
<feature type="compositionally biased region" description="Low complexity" evidence="1">
    <location>
        <begin position="167"/>
        <end position="183"/>
    </location>
</feature>
<evidence type="ECO:0000313" key="3">
    <source>
        <dbReference type="Proteomes" id="UP000604046"/>
    </source>
</evidence>
<evidence type="ECO:0000256" key="1">
    <source>
        <dbReference type="SAM" id="MobiDB-lite"/>
    </source>
</evidence>
<feature type="compositionally biased region" description="Polar residues" evidence="1">
    <location>
        <begin position="184"/>
        <end position="196"/>
    </location>
</feature>